<evidence type="ECO:0000313" key="4">
    <source>
        <dbReference type="Proteomes" id="UP000683428"/>
    </source>
</evidence>
<dbReference type="SMART" id="SM00749">
    <property type="entry name" value="BON"/>
    <property type="match status" value="2"/>
</dbReference>
<dbReference type="EMBL" id="CP064782">
    <property type="protein sequence ID" value="QWT50462.1"/>
    <property type="molecule type" value="Genomic_DNA"/>
</dbReference>
<dbReference type="InterPro" id="IPR014004">
    <property type="entry name" value="Transpt-assoc_nodulatn_dom_bac"/>
</dbReference>
<proteinExistence type="predicted"/>
<evidence type="ECO:0000259" key="2">
    <source>
        <dbReference type="PROSITE" id="PS50914"/>
    </source>
</evidence>
<reference evidence="3" key="1">
    <citation type="submission" date="2020-11" db="EMBL/GenBank/DDBJ databases">
        <title>Azospira inquinata sp. nov.</title>
        <authorList>
            <person name="Moe W.M."/>
            <person name="Mikes M.C."/>
        </authorList>
    </citation>
    <scope>NUCLEOTIDE SEQUENCE</scope>
    <source>
        <strain evidence="3">Azo-3</strain>
    </source>
</reference>
<evidence type="ECO:0000256" key="1">
    <source>
        <dbReference type="ARBA" id="ARBA00022729"/>
    </source>
</evidence>
<gene>
    <name evidence="3" type="ORF">Azoinq_04315</name>
</gene>
<evidence type="ECO:0000313" key="3">
    <source>
        <dbReference type="EMBL" id="QWT50462.1"/>
    </source>
</evidence>
<dbReference type="Pfam" id="PF04972">
    <property type="entry name" value="BON"/>
    <property type="match status" value="2"/>
</dbReference>
<dbReference type="KEGG" id="aiq:Azoinq_04315"/>
<feature type="domain" description="BON" evidence="2">
    <location>
        <begin position="46"/>
        <end position="113"/>
    </location>
</feature>
<dbReference type="InterPro" id="IPR051686">
    <property type="entry name" value="Lipoprotein_DolP"/>
</dbReference>
<dbReference type="InterPro" id="IPR007055">
    <property type="entry name" value="BON_dom"/>
</dbReference>
<dbReference type="Proteomes" id="UP000683428">
    <property type="component" value="Chromosome"/>
</dbReference>
<sequence length="214" mass="22754">MRRLALPLLLAAVTAGVQGCFPFVAGGMTAGALMMADRRSSGTYVEDEGIELKIGNRISEQLGDQVHVNVTSYNRKALITGEVPSAEIKDKVGQIAAEVPNVTGVHNEVQVAGISSFSARSSDTLITSKVKARFVDGKRFSANWVKVTTEAGVVYLMGLVTQQEADDAIELARTTSGVTKVVNLMEIISYSQAKELGTRSNDNPGVPSPNNTAR</sequence>
<keyword evidence="4" id="KW-1185">Reference proteome</keyword>
<dbReference type="PROSITE" id="PS50914">
    <property type="entry name" value="BON"/>
    <property type="match status" value="2"/>
</dbReference>
<accession>A0A975XW27</accession>
<dbReference type="PANTHER" id="PTHR34606:SF4">
    <property type="entry name" value="OUTER MEMBRANE LIPOPROTEIN DOLP"/>
    <property type="match status" value="1"/>
</dbReference>
<name>A0A975XW27_9RHOO</name>
<feature type="domain" description="BON" evidence="2">
    <location>
        <begin position="122"/>
        <end position="189"/>
    </location>
</feature>
<dbReference type="AlphaFoldDB" id="A0A975XW27"/>
<protein>
    <submittedName>
        <fullName evidence="3">BON domain-containing protein</fullName>
    </submittedName>
</protein>
<dbReference type="PANTHER" id="PTHR34606">
    <property type="entry name" value="BON DOMAIN-CONTAINING PROTEIN"/>
    <property type="match status" value="1"/>
</dbReference>
<organism evidence="3 4">
    <name type="scientific">Azospira inquinata</name>
    <dbReference type="NCBI Taxonomy" id="2785627"/>
    <lineage>
        <taxon>Bacteria</taxon>
        <taxon>Pseudomonadati</taxon>
        <taxon>Pseudomonadota</taxon>
        <taxon>Betaproteobacteria</taxon>
        <taxon>Rhodocyclales</taxon>
        <taxon>Rhodocyclaceae</taxon>
        <taxon>Azospira</taxon>
    </lineage>
</organism>
<keyword evidence="1" id="KW-0732">Signal</keyword>
<dbReference type="Gene3D" id="3.30.1340.30">
    <property type="match status" value="2"/>
</dbReference>
<dbReference type="PROSITE" id="PS51257">
    <property type="entry name" value="PROKAR_LIPOPROTEIN"/>
    <property type="match status" value="1"/>
</dbReference>